<name>A0AAE3YIT5_9MICC</name>
<feature type="binding site" evidence="6">
    <location>
        <position position="321"/>
    </location>
    <ligand>
        <name>Zn(2+)</name>
        <dbReference type="ChEBI" id="CHEBI:29105"/>
        <label>1</label>
    </ligand>
</feature>
<comment type="cofactor">
    <cofactor evidence="6">
        <name>Zn(2+)</name>
        <dbReference type="ChEBI" id="CHEBI:29105"/>
    </cofactor>
    <text evidence="6">Binds 2 Zn(2+) ions per subunit.</text>
</comment>
<evidence type="ECO:0000256" key="3">
    <source>
        <dbReference type="ARBA" id="ARBA00022723"/>
    </source>
</evidence>
<comment type="caution">
    <text evidence="8">The sequence shown here is derived from an EMBL/GenBank/DDBJ whole genome shotgun (WGS) entry which is preliminary data.</text>
</comment>
<keyword evidence="5 6" id="KW-0665">Pyrimidine biosynthesis</keyword>
<comment type="pathway">
    <text evidence="6">Pyrimidine metabolism; UMP biosynthesis via de novo pathway; (S)-dihydroorotate from bicarbonate: step 3/3.</text>
</comment>
<dbReference type="GO" id="GO:0008270">
    <property type="term" value="F:zinc ion binding"/>
    <property type="evidence" value="ECO:0007669"/>
    <property type="project" value="UniProtKB-UniRule"/>
</dbReference>
<evidence type="ECO:0000256" key="1">
    <source>
        <dbReference type="ARBA" id="ARBA00002368"/>
    </source>
</evidence>
<evidence type="ECO:0000256" key="5">
    <source>
        <dbReference type="ARBA" id="ARBA00022975"/>
    </source>
</evidence>
<dbReference type="NCBIfam" id="NF006836">
    <property type="entry name" value="PRK09357.1-1"/>
    <property type="match status" value="1"/>
</dbReference>
<organism evidence="8 9">
    <name type="scientific">Falsarthrobacter nasiphocae</name>
    <dbReference type="NCBI Taxonomy" id="189863"/>
    <lineage>
        <taxon>Bacteria</taxon>
        <taxon>Bacillati</taxon>
        <taxon>Actinomycetota</taxon>
        <taxon>Actinomycetes</taxon>
        <taxon>Micrococcales</taxon>
        <taxon>Micrococcaceae</taxon>
        <taxon>Falsarthrobacter</taxon>
    </lineage>
</organism>
<proteinExistence type="inferred from homology"/>
<keyword evidence="6" id="KW-0862">Zinc</keyword>
<comment type="function">
    <text evidence="1 6">Catalyzes the reversible cyclization of carbamoyl aspartate to dihydroorotate.</text>
</comment>
<dbReference type="InterPro" id="IPR002195">
    <property type="entry name" value="Dihydroorotase_CS"/>
</dbReference>
<feature type="binding site" evidence="6">
    <location>
        <position position="168"/>
    </location>
    <ligand>
        <name>Zn(2+)</name>
        <dbReference type="ChEBI" id="CHEBI:29105"/>
        <label>2</label>
    </ligand>
</feature>
<evidence type="ECO:0000256" key="4">
    <source>
        <dbReference type="ARBA" id="ARBA00022801"/>
    </source>
</evidence>
<feature type="binding site" evidence="6">
    <location>
        <position position="108"/>
    </location>
    <ligand>
        <name>substrate</name>
    </ligand>
</feature>
<reference evidence="8" key="1">
    <citation type="submission" date="2023-07" db="EMBL/GenBank/DDBJ databases">
        <title>Sequencing the genomes of 1000 actinobacteria strains.</title>
        <authorList>
            <person name="Klenk H.-P."/>
        </authorList>
    </citation>
    <scope>NUCLEOTIDE SEQUENCE</scope>
    <source>
        <strain evidence="8">DSM 13988</strain>
    </source>
</reference>
<feature type="domain" description="Dihydroorotase catalytic" evidence="7">
    <location>
        <begin position="65"/>
        <end position="252"/>
    </location>
</feature>
<gene>
    <name evidence="6" type="primary">pyrC</name>
    <name evidence="8" type="ORF">J2S35_001925</name>
</gene>
<evidence type="ECO:0000313" key="8">
    <source>
        <dbReference type="EMBL" id="MDR6892985.1"/>
    </source>
</evidence>
<keyword evidence="9" id="KW-1185">Reference proteome</keyword>
<dbReference type="CDD" id="cd01317">
    <property type="entry name" value="DHOase_IIa"/>
    <property type="match status" value="1"/>
</dbReference>
<protein>
    <recommendedName>
        <fullName evidence="6">Dihydroorotase</fullName>
        <shortName evidence="6">DHOase</shortName>
        <ecNumber evidence="6">3.5.2.3</ecNumber>
    </recommendedName>
</protein>
<dbReference type="HAMAP" id="MF_00220_B">
    <property type="entry name" value="PyrC_classI_B"/>
    <property type="match status" value="1"/>
</dbReference>
<dbReference type="GO" id="GO:0006145">
    <property type="term" value="P:purine nucleobase catabolic process"/>
    <property type="evidence" value="ECO:0007669"/>
    <property type="project" value="TreeGrafter"/>
</dbReference>
<comment type="catalytic activity">
    <reaction evidence="6">
        <text>(S)-dihydroorotate + H2O = N-carbamoyl-L-aspartate + H(+)</text>
        <dbReference type="Rhea" id="RHEA:24296"/>
        <dbReference type="ChEBI" id="CHEBI:15377"/>
        <dbReference type="ChEBI" id="CHEBI:15378"/>
        <dbReference type="ChEBI" id="CHEBI:30864"/>
        <dbReference type="ChEBI" id="CHEBI:32814"/>
        <dbReference type="EC" id="3.5.2.3"/>
    </reaction>
</comment>
<keyword evidence="3 6" id="KW-0479">Metal-binding</keyword>
<dbReference type="SUPFAM" id="SSF51556">
    <property type="entry name" value="Metallo-dependent hydrolases"/>
    <property type="match status" value="1"/>
</dbReference>
<evidence type="ECO:0000256" key="2">
    <source>
        <dbReference type="ARBA" id="ARBA00010286"/>
    </source>
</evidence>
<feature type="binding site" evidence="6">
    <location>
        <begin position="76"/>
        <end position="78"/>
    </location>
    <ligand>
        <name>substrate</name>
    </ligand>
</feature>
<dbReference type="InterPro" id="IPR004722">
    <property type="entry name" value="DHOase"/>
</dbReference>
<feature type="binding site" evidence="6">
    <location>
        <position position="248"/>
    </location>
    <ligand>
        <name>Zn(2+)</name>
        <dbReference type="ChEBI" id="CHEBI:29105"/>
        <label>2</label>
    </ligand>
</feature>
<comment type="caution">
    <text evidence="6">Lacks conserved residue(s) required for the propagation of feature annotation.</text>
</comment>
<comment type="similarity">
    <text evidence="2 6">Belongs to the metallo-dependent hydrolases superfamily. DHOase family. Class I DHOase subfamily.</text>
</comment>
<feature type="binding site" evidence="6">
    <location>
        <position position="325"/>
    </location>
    <ligand>
        <name>substrate</name>
    </ligand>
</feature>
<dbReference type="GO" id="GO:0005737">
    <property type="term" value="C:cytoplasm"/>
    <property type="evidence" value="ECO:0007669"/>
    <property type="project" value="TreeGrafter"/>
</dbReference>
<feature type="binding site" evidence="6">
    <location>
        <position position="76"/>
    </location>
    <ligand>
        <name>Zn(2+)</name>
        <dbReference type="ChEBI" id="CHEBI:29105"/>
        <label>1</label>
    </ligand>
</feature>
<sequence length="456" mass="46960">MTGSASSSTSQFGPAEGRILVRGAKVLGGEAQDILVVDGLIAEVAPAGSLEAGEGARVIEAEGLVALPGFVDLHTHLREPGKEAAETVLTGTQAAAKGGYTAVFAMANSTPVADSAGVVEQVFTAAKNAGWAEVRPVGAVTKGLAGAQLADLGAMADSRAQVRMFSDDGMCVHDAAIMRRALEYVKAFDGFVAQHAQEPRLTEGAQMNEGEMSATLGLPGWPAVAEEAIIARDVLLADHVGSRLHVCHVSTAGSVEIIRWAKERGIAVTAEVTPHHLLLTDELVESFNPVYKVNPPLRTSKDVHALRQAVADGVIDVIGTDHAPHTESSKSCEWSQAAMGMTGLETALSVVVASLVETGLAGWDRVAEIMSTTPARIGGLADQGQPLEAGSAANIVLVDPSASRTIDAAAMATKGRNSPFHGMTLPAAVVATIFHGHPTVLDGELATAHPASGGRA</sequence>
<evidence type="ECO:0000256" key="6">
    <source>
        <dbReference type="HAMAP-Rule" id="MF_00220"/>
    </source>
</evidence>
<feature type="active site" evidence="6">
    <location>
        <position position="321"/>
    </location>
</feature>
<dbReference type="EC" id="3.5.2.3" evidence="6"/>
<dbReference type="InterPro" id="IPR032466">
    <property type="entry name" value="Metal_Hydrolase"/>
</dbReference>
<evidence type="ECO:0000313" key="9">
    <source>
        <dbReference type="Proteomes" id="UP001247307"/>
    </source>
</evidence>
<dbReference type="Gene3D" id="2.30.40.10">
    <property type="entry name" value="Urease, subunit C, domain 1"/>
    <property type="match status" value="1"/>
</dbReference>
<dbReference type="GO" id="GO:0044205">
    <property type="term" value="P:'de novo' UMP biosynthetic process"/>
    <property type="evidence" value="ECO:0007669"/>
    <property type="project" value="UniProtKB-UniRule"/>
</dbReference>
<dbReference type="PANTHER" id="PTHR43668">
    <property type="entry name" value="ALLANTOINASE"/>
    <property type="match status" value="1"/>
</dbReference>
<dbReference type="PROSITE" id="PS00483">
    <property type="entry name" value="DIHYDROOROTASE_2"/>
    <property type="match status" value="1"/>
</dbReference>
<feature type="binding site" evidence="6">
    <location>
        <position position="168"/>
    </location>
    <ligand>
        <name>Zn(2+)</name>
        <dbReference type="ChEBI" id="CHEBI:29105"/>
        <label>1</label>
    </ligand>
</feature>
<dbReference type="Proteomes" id="UP001247307">
    <property type="component" value="Unassembled WGS sequence"/>
</dbReference>
<feature type="binding site" evidence="6">
    <location>
        <position position="294"/>
    </location>
    <ligand>
        <name>substrate</name>
    </ligand>
</feature>
<evidence type="ECO:0000259" key="7">
    <source>
        <dbReference type="Pfam" id="PF12890"/>
    </source>
</evidence>
<feature type="binding site" evidence="6">
    <location>
        <position position="74"/>
    </location>
    <ligand>
        <name>Zn(2+)</name>
        <dbReference type="ChEBI" id="CHEBI:29105"/>
        <label>1</label>
    </ligand>
</feature>
<dbReference type="SUPFAM" id="SSF51338">
    <property type="entry name" value="Composite domain of metallo-dependent hydrolases"/>
    <property type="match status" value="1"/>
</dbReference>
<dbReference type="GO" id="GO:0004151">
    <property type="term" value="F:dihydroorotase activity"/>
    <property type="evidence" value="ECO:0007669"/>
    <property type="project" value="UniProtKB-UniRule"/>
</dbReference>
<dbReference type="RefSeq" id="WP_309852880.1">
    <property type="nucleotide sequence ID" value="NZ_BAAAIU010000004.1"/>
</dbReference>
<dbReference type="GO" id="GO:0004038">
    <property type="term" value="F:allantoinase activity"/>
    <property type="evidence" value="ECO:0007669"/>
    <property type="project" value="TreeGrafter"/>
</dbReference>
<dbReference type="EMBL" id="JAVDUI010000001">
    <property type="protein sequence ID" value="MDR6892985.1"/>
    <property type="molecule type" value="Genomic_DNA"/>
</dbReference>
<dbReference type="AlphaFoldDB" id="A0AAE3YIT5"/>
<dbReference type="InterPro" id="IPR050138">
    <property type="entry name" value="DHOase/Allantoinase_Hydrolase"/>
</dbReference>
<dbReference type="InterPro" id="IPR011059">
    <property type="entry name" value="Metal-dep_hydrolase_composite"/>
</dbReference>
<dbReference type="PANTHER" id="PTHR43668:SF2">
    <property type="entry name" value="ALLANTOINASE"/>
    <property type="match status" value="1"/>
</dbReference>
<dbReference type="InterPro" id="IPR024403">
    <property type="entry name" value="DHOase_cat"/>
</dbReference>
<accession>A0AAE3YIT5</accession>
<dbReference type="Pfam" id="PF12890">
    <property type="entry name" value="DHOase"/>
    <property type="match status" value="1"/>
</dbReference>
<dbReference type="Gene3D" id="3.20.20.140">
    <property type="entry name" value="Metal-dependent hydrolases"/>
    <property type="match status" value="1"/>
</dbReference>
<dbReference type="NCBIfam" id="TIGR00857">
    <property type="entry name" value="pyrC_multi"/>
    <property type="match status" value="1"/>
</dbReference>
<feature type="binding site" evidence="6">
    <location>
        <position position="195"/>
    </location>
    <ligand>
        <name>Zn(2+)</name>
        <dbReference type="ChEBI" id="CHEBI:29105"/>
        <label>2</label>
    </ligand>
</feature>
<keyword evidence="4 6" id="KW-0378">Hydrolase</keyword>